<evidence type="ECO:0000313" key="2">
    <source>
        <dbReference type="Proteomes" id="UP000789396"/>
    </source>
</evidence>
<dbReference type="EMBL" id="CAJVPZ010041448">
    <property type="protein sequence ID" value="CAG8761702.1"/>
    <property type="molecule type" value="Genomic_DNA"/>
</dbReference>
<dbReference type="AlphaFoldDB" id="A0A9N9NUK6"/>
<accession>A0A9N9NUK6</accession>
<organism evidence="1 2">
    <name type="scientific">Racocetra fulgida</name>
    <dbReference type="NCBI Taxonomy" id="60492"/>
    <lineage>
        <taxon>Eukaryota</taxon>
        <taxon>Fungi</taxon>
        <taxon>Fungi incertae sedis</taxon>
        <taxon>Mucoromycota</taxon>
        <taxon>Glomeromycotina</taxon>
        <taxon>Glomeromycetes</taxon>
        <taxon>Diversisporales</taxon>
        <taxon>Gigasporaceae</taxon>
        <taxon>Racocetra</taxon>
    </lineage>
</organism>
<gene>
    <name evidence="1" type="ORF">RFULGI_LOCUS14362</name>
</gene>
<reference evidence="1" key="1">
    <citation type="submission" date="2021-06" db="EMBL/GenBank/DDBJ databases">
        <authorList>
            <person name="Kallberg Y."/>
            <person name="Tangrot J."/>
            <person name="Rosling A."/>
        </authorList>
    </citation>
    <scope>NUCLEOTIDE SEQUENCE</scope>
    <source>
        <strain evidence="1">IN212</strain>
    </source>
</reference>
<name>A0A9N9NUK6_9GLOM</name>
<proteinExistence type="predicted"/>
<protein>
    <submittedName>
        <fullName evidence="1">16036_t:CDS:1</fullName>
    </submittedName>
</protein>
<comment type="caution">
    <text evidence="1">The sequence shown here is derived from an EMBL/GenBank/DDBJ whole genome shotgun (WGS) entry which is preliminary data.</text>
</comment>
<keyword evidence="2" id="KW-1185">Reference proteome</keyword>
<feature type="non-terminal residue" evidence="1">
    <location>
        <position position="226"/>
    </location>
</feature>
<sequence>METLNNFPELALSENKPAKISFSKTDSLLSEEILQLENKNLQLRKIESDPSPITTNIQHLSNIHFSFKSTQEFKAGFDYADCQDWIKAGLQPEDHELAYYLKHEKKLTNQQVLKLEEIAELRQEFQKKTQAAQVKSAQQWYEAGGISLEKYENWQKIFSPQELYTWADWLRTCQHELVAYLRDKEKLTPTQISLKSQSDEKKDLNLLKISGVAISSNQKDKSKEER</sequence>
<dbReference type="Proteomes" id="UP000789396">
    <property type="component" value="Unassembled WGS sequence"/>
</dbReference>
<evidence type="ECO:0000313" key="1">
    <source>
        <dbReference type="EMBL" id="CAG8761702.1"/>
    </source>
</evidence>